<gene>
    <name evidence="1" type="ORF">PANT1444_LOCUS18387</name>
</gene>
<evidence type="ECO:0000313" key="1">
    <source>
        <dbReference type="EMBL" id="CAD8506156.1"/>
    </source>
</evidence>
<dbReference type="Gene3D" id="3.30.1140.40">
    <property type="entry name" value="Tctex-1"/>
    <property type="match status" value="1"/>
</dbReference>
<reference evidence="1" key="1">
    <citation type="submission" date="2021-01" db="EMBL/GenBank/DDBJ databases">
        <authorList>
            <person name="Corre E."/>
            <person name="Pelletier E."/>
            <person name="Niang G."/>
            <person name="Scheremetjew M."/>
            <person name="Finn R."/>
            <person name="Kale V."/>
            <person name="Holt S."/>
            <person name="Cochrane G."/>
            <person name="Meng A."/>
            <person name="Brown T."/>
            <person name="Cohen L."/>
        </authorList>
    </citation>
    <scope>NUCLEOTIDE SEQUENCE</scope>
    <source>
        <strain evidence="1">CCMP1374</strain>
    </source>
</reference>
<evidence type="ECO:0008006" key="2">
    <source>
        <dbReference type="Google" id="ProtNLM"/>
    </source>
</evidence>
<protein>
    <recommendedName>
        <fullName evidence="2">Dynein light chain</fullName>
    </recommendedName>
</protein>
<dbReference type="CDD" id="cd21451">
    <property type="entry name" value="DLC-like_TCTEX1D"/>
    <property type="match status" value="1"/>
</dbReference>
<sequence length="143" mass="16327">MEDLPAVEPVKIYENTYRLEPADTEKFKVGRAKAIMDAVLVEKLAFTNDRDKKGRLAWTYDADECRELSQDIAAEILEKVKADSGEMPRYKLVCQATVGESNGQSMRLASRCLWDKDFDTCAETTWTNNKVYAVAMCFALYYE</sequence>
<dbReference type="GO" id="GO:0005737">
    <property type="term" value="C:cytoplasm"/>
    <property type="evidence" value="ECO:0007669"/>
    <property type="project" value="TreeGrafter"/>
</dbReference>
<organism evidence="1">
    <name type="scientific">Phaeocystis antarctica</name>
    <dbReference type="NCBI Taxonomy" id="33657"/>
    <lineage>
        <taxon>Eukaryota</taxon>
        <taxon>Haptista</taxon>
        <taxon>Haptophyta</taxon>
        <taxon>Prymnesiophyceae</taxon>
        <taxon>Phaeocystales</taxon>
        <taxon>Phaeocystaceae</taxon>
        <taxon>Phaeocystis</taxon>
    </lineage>
</organism>
<dbReference type="PANTHER" id="PTHR21255:SF7">
    <property type="entry name" value="DYNEIN LIGHT CHAIN TCTEX-TYPE PROTEIN 2B"/>
    <property type="match status" value="1"/>
</dbReference>
<proteinExistence type="predicted"/>
<dbReference type="Pfam" id="PF03645">
    <property type="entry name" value="Tctex-1"/>
    <property type="match status" value="1"/>
</dbReference>
<dbReference type="GO" id="GO:0005868">
    <property type="term" value="C:cytoplasmic dynein complex"/>
    <property type="evidence" value="ECO:0007669"/>
    <property type="project" value="TreeGrafter"/>
</dbReference>
<dbReference type="InterPro" id="IPR038586">
    <property type="entry name" value="Tctex-1-like_sf"/>
</dbReference>
<dbReference type="EMBL" id="HBEP01032592">
    <property type="protein sequence ID" value="CAD8506156.1"/>
    <property type="molecule type" value="Transcribed_RNA"/>
</dbReference>
<name>A0A7S0HYY0_9EUKA</name>
<dbReference type="InterPro" id="IPR005334">
    <property type="entry name" value="Tctex-1-like"/>
</dbReference>
<dbReference type="GO" id="GO:0007018">
    <property type="term" value="P:microtubule-based movement"/>
    <property type="evidence" value="ECO:0007669"/>
    <property type="project" value="TreeGrafter"/>
</dbReference>
<dbReference type="GO" id="GO:0045505">
    <property type="term" value="F:dynein intermediate chain binding"/>
    <property type="evidence" value="ECO:0007669"/>
    <property type="project" value="TreeGrafter"/>
</dbReference>
<dbReference type="PANTHER" id="PTHR21255">
    <property type="entry name" value="T-COMPLEX-ASSOCIATED-TESTIS-EXPRESSED 1/ DYNEIN LIGHT CHAIN"/>
    <property type="match status" value="1"/>
</dbReference>
<accession>A0A7S0HYY0</accession>
<dbReference type="AlphaFoldDB" id="A0A7S0HYY0"/>